<dbReference type="PATRIC" id="fig|1423735.3.peg.1002"/>
<evidence type="ECO:0000313" key="8">
    <source>
        <dbReference type="EMBL" id="KRM13793.1"/>
    </source>
</evidence>
<feature type="transmembrane region" description="Helical" evidence="6">
    <location>
        <begin position="87"/>
        <end position="105"/>
    </location>
</feature>
<dbReference type="Pfam" id="PF02588">
    <property type="entry name" value="YitT_membrane"/>
    <property type="match status" value="1"/>
</dbReference>
<dbReference type="Proteomes" id="UP000051315">
    <property type="component" value="Unassembled WGS sequence"/>
</dbReference>
<keyword evidence="5 6" id="KW-0472">Membrane</keyword>
<dbReference type="STRING" id="1423735.FC15_GL000964"/>
<evidence type="ECO:0000256" key="3">
    <source>
        <dbReference type="ARBA" id="ARBA00022692"/>
    </source>
</evidence>
<comment type="subcellular location">
    <subcellularLocation>
        <location evidence="1">Cell membrane</location>
        <topology evidence="1">Multi-pass membrane protein</topology>
    </subcellularLocation>
</comment>
<name>A0A0R1W7J3_9LACO</name>
<dbReference type="Gene3D" id="3.30.70.120">
    <property type="match status" value="1"/>
</dbReference>
<reference evidence="8 9" key="1">
    <citation type="journal article" date="2015" name="Genome Announc.">
        <title>Expanding the biotechnology potential of lactobacilli through comparative genomics of 213 strains and associated genera.</title>
        <authorList>
            <person name="Sun Z."/>
            <person name="Harris H.M."/>
            <person name="McCann A."/>
            <person name="Guo C."/>
            <person name="Argimon S."/>
            <person name="Zhang W."/>
            <person name="Yang X."/>
            <person name="Jeffery I.B."/>
            <person name="Cooney J.C."/>
            <person name="Kagawa T.F."/>
            <person name="Liu W."/>
            <person name="Song Y."/>
            <person name="Salvetti E."/>
            <person name="Wrobel A."/>
            <person name="Rasinkangas P."/>
            <person name="Parkhill J."/>
            <person name="Rea M.C."/>
            <person name="O'Sullivan O."/>
            <person name="Ritari J."/>
            <person name="Douillard F.P."/>
            <person name="Paul Ross R."/>
            <person name="Yang R."/>
            <person name="Briner A.E."/>
            <person name="Felis G.E."/>
            <person name="de Vos W.M."/>
            <person name="Barrangou R."/>
            <person name="Klaenhammer T.R."/>
            <person name="Caufield P.W."/>
            <person name="Cui Y."/>
            <person name="Zhang H."/>
            <person name="O'Toole P.W."/>
        </authorList>
    </citation>
    <scope>NUCLEOTIDE SEQUENCE [LARGE SCALE GENOMIC DNA]</scope>
    <source>
        <strain evidence="8 9">DSM 17758</strain>
    </source>
</reference>
<protein>
    <recommendedName>
        <fullName evidence="7">DUF2179 domain-containing protein</fullName>
    </recommendedName>
</protein>
<dbReference type="PANTHER" id="PTHR33545">
    <property type="entry name" value="UPF0750 MEMBRANE PROTEIN YITT-RELATED"/>
    <property type="match status" value="1"/>
</dbReference>
<accession>A0A0R1W7J3</accession>
<dbReference type="PANTHER" id="PTHR33545:SF10">
    <property type="entry name" value="UPF0750 MEMBRANE PROTEIN YPJC"/>
    <property type="match status" value="1"/>
</dbReference>
<keyword evidence="3 6" id="KW-0812">Transmembrane</keyword>
<feature type="transmembrane region" description="Helical" evidence="6">
    <location>
        <begin position="117"/>
        <end position="139"/>
    </location>
</feature>
<feature type="transmembrane region" description="Helical" evidence="6">
    <location>
        <begin position="62"/>
        <end position="80"/>
    </location>
</feature>
<dbReference type="CDD" id="cd16380">
    <property type="entry name" value="YitT_C"/>
    <property type="match status" value="1"/>
</dbReference>
<evidence type="ECO:0000256" key="1">
    <source>
        <dbReference type="ARBA" id="ARBA00004651"/>
    </source>
</evidence>
<dbReference type="Pfam" id="PF10035">
    <property type="entry name" value="DUF2179"/>
    <property type="match status" value="1"/>
</dbReference>
<keyword evidence="2" id="KW-1003">Cell membrane</keyword>
<keyword evidence="9" id="KW-1185">Reference proteome</keyword>
<evidence type="ECO:0000259" key="7">
    <source>
        <dbReference type="Pfam" id="PF10035"/>
    </source>
</evidence>
<evidence type="ECO:0000256" key="2">
    <source>
        <dbReference type="ARBA" id="ARBA00022475"/>
    </source>
</evidence>
<organism evidence="8 9">
    <name type="scientific">Lapidilactobacillus concavus DSM 17758</name>
    <dbReference type="NCBI Taxonomy" id="1423735"/>
    <lineage>
        <taxon>Bacteria</taxon>
        <taxon>Bacillati</taxon>
        <taxon>Bacillota</taxon>
        <taxon>Bacilli</taxon>
        <taxon>Lactobacillales</taxon>
        <taxon>Lactobacillaceae</taxon>
        <taxon>Lapidilactobacillus</taxon>
    </lineage>
</organism>
<evidence type="ECO:0000313" key="9">
    <source>
        <dbReference type="Proteomes" id="UP000051315"/>
    </source>
</evidence>
<keyword evidence="4 6" id="KW-1133">Transmembrane helix</keyword>
<dbReference type="AlphaFoldDB" id="A0A0R1W7J3"/>
<dbReference type="InterPro" id="IPR019264">
    <property type="entry name" value="DUF2179"/>
</dbReference>
<dbReference type="InterPro" id="IPR051461">
    <property type="entry name" value="UPF0750_membrane"/>
</dbReference>
<feature type="transmembrane region" description="Helical" evidence="6">
    <location>
        <begin position="18"/>
        <end position="37"/>
    </location>
</feature>
<evidence type="ECO:0000256" key="5">
    <source>
        <dbReference type="ARBA" id="ARBA00023136"/>
    </source>
</evidence>
<dbReference type="InterPro" id="IPR003740">
    <property type="entry name" value="YitT"/>
</dbReference>
<evidence type="ECO:0000256" key="6">
    <source>
        <dbReference type="SAM" id="Phobius"/>
    </source>
</evidence>
<dbReference type="RefSeq" id="WP_057822969.1">
    <property type="nucleotide sequence ID" value="NZ_AZFX01000003.1"/>
</dbReference>
<feature type="domain" description="DUF2179" evidence="7">
    <location>
        <begin position="231"/>
        <end position="285"/>
    </location>
</feature>
<evidence type="ECO:0000256" key="4">
    <source>
        <dbReference type="ARBA" id="ARBA00022989"/>
    </source>
</evidence>
<dbReference type="EMBL" id="AZFX01000003">
    <property type="protein sequence ID" value="KRM13793.1"/>
    <property type="molecule type" value="Genomic_DNA"/>
</dbReference>
<dbReference type="InterPro" id="IPR015867">
    <property type="entry name" value="N-reg_PII/ATP_PRibTrfase_C"/>
</dbReference>
<gene>
    <name evidence="8" type="ORF">FC15_GL000964</name>
</gene>
<comment type="caution">
    <text evidence="8">The sequence shown here is derived from an EMBL/GenBank/DDBJ whole genome shotgun (WGS) entry which is preliminary data.</text>
</comment>
<dbReference type="PIRSF" id="PIRSF006483">
    <property type="entry name" value="Membrane_protein_YitT"/>
    <property type="match status" value="1"/>
</dbReference>
<proteinExistence type="predicted"/>
<dbReference type="GO" id="GO:0005886">
    <property type="term" value="C:plasma membrane"/>
    <property type="evidence" value="ECO:0007669"/>
    <property type="project" value="UniProtKB-SubCell"/>
</dbReference>
<sequence length="305" mass="33948">MQKVDVEKFDWPTTIKEFIMITLGALIYGFGLVAVNIKNNLAEGGMTGVTLILRAWWHFDPAYSTLILNIPLIILGYHFLGRKGLIYTIYGTLALSASLWIWQRVNFTQTLNLHNDLFIAGVLAGIFGGFGSGLIYRFGGTTGGSDVIARILELERGIPMGKTLLAIDVIVLLTSLTYLDIEHMMYTLLSSFVFSRIVDATQDGSYSAKGMLIISDQSEAIAKQLMNELERGATFLNAEGAYQHDKRLVVYCVVAPSELIQAKKIIMKLDPHAFISIHEVHEAVGEGFTYLRKPTRNLLGLRRNK</sequence>